<reference evidence="1" key="2">
    <citation type="submission" date="2025-09" db="UniProtKB">
        <authorList>
            <consortium name="EnsemblPlants"/>
        </authorList>
    </citation>
    <scope>IDENTIFICATION</scope>
</reference>
<name>A0ACD5W1G8_AVESA</name>
<dbReference type="Proteomes" id="UP001732700">
    <property type="component" value="Chromosome 3D"/>
</dbReference>
<sequence length="379" mass="40472">MATASPPACSLLLLPSTAASTYATCRRAPRFLASPRPVLARRPLHTASSPKVAAPAAVEIPEEYVDEIEAVNIALDVTQLIGKTPMVYLNNVVEGCVANIAAKLEYMGPCRSVKDRIALSMISDAEEKGLISPDKTILVEPTTGNTGIGLASVAAARGYKLIATMPSSIDVERRILIRAFGAEIVLTDPTKGLKGAFDKAEEIVSKTPDAHMFHQFNNSANSEIHFQTTGPEIWEDTLGTVDILVASIGTGGTITGTGRYLKMMNKDVQVIGVEPAETSVISGDRPGYIPSILDVELLDEVVKVTTGEAVDVARQLALKEGLLVGISSGAAAVAAMNIAKRPENAGKLIVVIFPSFGERYISSILFRPIYNSVRRMRKR</sequence>
<keyword evidence="2" id="KW-1185">Reference proteome</keyword>
<proteinExistence type="predicted"/>
<protein>
    <submittedName>
        <fullName evidence="1">Uncharacterized protein</fullName>
    </submittedName>
</protein>
<reference evidence="1" key="1">
    <citation type="submission" date="2021-05" db="EMBL/GenBank/DDBJ databases">
        <authorList>
            <person name="Scholz U."/>
            <person name="Mascher M."/>
            <person name="Fiebig A."/>
        </authorList>
    </citation>
    <scope>NUCLEOTIDE SEQUENCE [LARGE SCALE GENOMIC DNA]</scope>
</reference>
<dbReference type="EnsemblPlants" id="AVESA.00010b.r2.3DG0553010.1">
    <property type="protein sequence ID" value="AVESA.00010b.r2.3DG0553010.1.CDS"/>
    <property type="gene ID" value="AVESA.00010b.r2.3DG0553010"/>
</dbReference>
<accession>A0ACD5W1G8</accession>
<evidence type="ECO:0000313" key="2">
    <source>
        <dbReference type="Proteomes" id="UP001732700"/>
    </source>
</evidence>
<evidence type="ECO:0000313" key="1">
    <source>
        <dbReference type="EnsemblPlants" id="AVESA.00010b.r2.3DG0553010.1.CDS"/>
    </source>
</evidence>
<organism evidence="1 2">
    <name type="scientific">Avena sativa</name>
    <name type="common">Oat</name>
    <dbReference type="NCBI Taxonomy" id="4498"/>
    <lineage>
        <taxon>Eukaryota</taxon>
        <taxon>Viridiplantae</taxon>
        <taxon>Streptophyta</taxon>
        <taxon>Embryophyta</taxon>
        <taxon>Tracheophyta</taxon>
        <taxon>Spermatophyta</taxon>
        <taxon>Magnoliopsida</taxon>
        <taxon>Liliopsida</taxon>
        <taxon>Poales</taxon>
        <taxon>Poaceae</taxon>
        <taxon>BOP clade</taxon>
        <taxon>Pooideae</taxon>
        <taxon>Poodae</taxon>
        <taxon>Poeae</taxon>
        <taxon>Poeae Chloroplast Group 1 (Aveneae type)</taxon>
        <taxon>Aveninae</taxon>
        <taxon>Avena</taxon>
    </lineage>
</organism>